<protein>
    <submittedName>
        <fullName evidence="3">MIF4G domain-containing protein</fullName>
    </submittedName>
</protein>
<dbReference type="Proteomes" id="UP000267606">
    <property type="component" value="Unassembled WGS sequence"/>
</dbReference>
<keyword evidence="2" id="KW-1185">Reference proteome</keyword>
<reference evidence="3" key="1">
    <citation type="submission" date="2016-06" db="UniProtKB">
        <authorList>
            <consortium name="WormBaseParasite"/>
        </authorList>
    </citation>
    <scope>IDENTIFICATION</scope>
</reference>
<evidence type="ECO:0000313" key="2">
    <source>
        <dbReference type="Proteomes" id="UP000267606"/>
    </source>
</evidence>
<organism evidence="3">
    <name type="scientific">Onchocerca flexuosa</name>
    <dbReference type="NCBI Taxonomy" id="387005"/>
    <lineage>
        <taxon>Eukaryota</taxon>
        <taxon>Metazoa</taxon>
        <taxon>Ecdysozoa</taxon>
        <taxon>Nematoda</taxon>
        <taxon>Chromadorea</taxon>
        <taxon>Rhabditida</taxon>
        <taxon>Spirurina</taxon>
        <taxon>Spiruromorpha</taxon>
        <taxon>Filarioidea</taxon>
        <taxon>Onchocercidae</taxon>
        <taxon>Onchocerca</taxon>
    </lineage>
</organism>
<reference evidence="1 2" key="2">
    <citation type="submission" date="2018-11" db="EMBL/GenBank/DDBJ databases">
        <authorList>
            <consortium name="Pathogen Informatics"/>
        </authorList>
    </citation>
    <scope>NUCLEOTIDE SEQUENCE [LARGE SCALE GENOMIC DNA]</scope>
</reference>
<gene>
    <name evidence="1" type="ORF">OFLC_LOCUS8458</name>
</gene>
<accession>A0A183HLU2</accession>
<dbReference type="WBParaSite" id="OFLC_0000845301-mRNA-1">
    <property type="protein sequence ID" value="OFLC_0000845301-mRNA-1"/>
    <property type="gene ID" value="OFLC_0000845301"/>
</dbReference>
<dbReference type="STRING" id="387005.A0A183HLU2"/>
<proteinExistence type="predicted"/>
<dbReference type="AlphaFoldDB" id="A0A183HLU2"/>
<dbReference type="EMBL" id="UZAJ01009579">
    <property type="protein sequence ID" value="VDO55750.1"/>
    <property type="molecule type" value="Genomic_DNA"/>
</dbReference>
<evidence type="ECO:0000313" key="1">
    <source>
        <dbReference type="EMBL" id="VDO55750.1"/>
    </source>
</evidence>
<name>A0A183HLU2_9BILA</name>
<evidence type="ECO:0000313" key="3">
    <source>
        <dbReference type="WBParaSite" id="OFLC_0000845301-mRNA-1"/>
    </source>
</evidence>
<sequence>GKIRHLQQNIQQLNDKIESLSSSRIAASTINQKAEMEQFLERFTKERAQRDYRFWIMAKVMQSLMETLIEKLCHLSSNEVLAKMREWLQENFKQFVLEPHASSLLTCLITDIGRSNDPNALKKYIQRKLSQR</sequence>